<evidence type="ECO:0000313" key="2">
    <source>
        <dbReference type="Proteomes" id="UP001162992"/>
    </source>
</evidence>
<proteinExistence type="predicted"/>
<gene>
    <name evidence="1" type="ORF">O6H91_06G016800</name>
</gene>
<reference evidence="2" key="1">
    <citation type="journal article" date="2024" name="Proc. Natl. Acad. Sci. U.S.A.">
        <title>Extraordinary preservation of gene collinearity over three hundred million years revealed in homosporous lycophytes.</title>
        <authorList>
            <person name="Li C."/>
            <person name="Wickell D."/>
            <person name="Kuo L.Y."/>
            <person name="Chen X."/>
            <person name="Nie B."/>
            <person name="Liao X."/>
            <person name="Peng D."/>
            <person name="Ji J."/>
            <person name="Jenkins J."/>
            <person name="Williams M."/>
            <person name="Shu S."/>
            <person name="Plott C."/>
            <person name="Barry K."/>
            <person name="Rajasekar S."/>
            <person name="Grimwood J."/>
            <person name="Han X."/>
            <person name="Sun S."/>
            <person name="Hou Z."/>
            <person name="He W."/>
            <person name="Dai G."/>
            <person name="Sun C."/>
            <person name="Schmutz J."/>
            <person name="Leebens-Mack J.H."/>
            <person name="Li F.W."/>
            <person name="Wang L."/>
        </authorList>
    </citation>
    <scope>NUCLEOTIDE SEQUENCE [LARGE SCALE GENOMIC DNA]</scope>
    <source>
        <strain evidence="2">cv. PW_Plant_1</strain>
    </source>
</reference>
<evidence type="ECO:0000313" key="1">
    <source>
        <dbReference type="EMBL" id="KAJ7551473.1"/>
    </source>
</evidence>
<name>A0ACC2DAZ0_DIPCM</name>
<comment type="caution">
    <text evidence="1">The sequence shown here is derived from an EMBL/GenBank/DDBJ whole genome shotgun (WGS) entry which is preliminary data.</text>
</comment>
<dbReference type="Proteomes" id="UP001162992">
    <property type="component" value="Chromosome 6"/>
</dbReference>
<organism evidence="1 2">
    <name type="scientific">Diphasiastrum complanatum</name>
    <name type="common">Issler's clubmoss</name>
    <name type="synonym">Lycopodium complanatum</name>
    <dbReference type="NCBI Taxonomy" id="34168"/>
    <lineage>
        <taxon>Eukaryota</taxon>
        <taxon>Viridiplantae</taxon>
        <taxon>Streptophyta</taxon>
        <taxon>Embryophyta</taxon>
        <taxon>Tracheophyta</taxon>
        <taxon>Lycopodiopsida</taxon>
        <taxon>Lycopodiales</taxon>
        <taxon>Lycopodiaceae</taxon>
        <taxon>Lycopodioideae</taxon>
        <taxon>Diphasiastrum</taxon>
    </lineage>
</organism>
<keyword evidence="2" id="KW-1185">Reference proteome</keyword>
<protein>
    <submittedName>
        <fullName evidence="1">Uncharacterized protein</fullName>
    </submittedName>
</protein>
<sequence length="459" mass="50743">MQNPAGVGPLPPPPAADPQAQWMMMQQQQQQQQAQAQGMMPPQFIQAQPVMQAMPPQQVMQPHQQVMQPQAYMQPQPQQQQPLMQPQQGYYSQQQQQPTSQEEIKSLWVGDLQYWMDESYLLNCFGYTGEVASVKVIRNKQTGHSEGYGFIEFATHGTAEKILQSYNGSQMPQTEQPFRLNWATFGIGERRPEPGNDHSIFVGDLAPDVTDQLLLETFRSRYPSVKGAKVVIDALTGRTKGYGFVRFGDELERTRAMTEMNGVYCSSRPMRISTATPKKFLAPAQQFNAKASYQGSTYGAPASQSFSSDNDPNNTTVFVGGLGQSITDEDLRQAFSPFGEIVYVKIPIGKGCGFVQFSNRASAEDALQKLHGTTIGQQTIRLSWGRSPINKQRQSASGWGQPQQDANQWNGGSFYGYGQGQGPTQGQGYDGYGYAAPQDGGSYGYGNYQGYGTYPQQAS</sequence>
<accession>A0ACC2DAZ0</accession>
<dbReference type="EMBL" id="CM055097">
    <property type="protein sequence ID" value="KAJ7551473.1"/>
    <property type="molecule type" value="Genomic_DNA"/>
</dbReference>